<dbReference type="Proteomes" id="UP001623661">
    <property type="component" value="Unassembled WGS sequence"/>
</dbReference>
<evidence type="ECO:0000313" key="3">
    <source>
        <dbReference type="Proteomes" id="UP001623661"/>
    </source>
</evidence>
<protein>
    <submittedName>
        <fullName evidence="2">Uncharacterized protein</fullName>
    </submittedName>
</protein>
<comment type="caution">
    <text evidence="2">The sequence shown here is derived from an EMBL/GenBank/DDBJ whole genome shotgun (WGS) entry which is preliminary data.</text>
</comment>
<sequence length="139" mass="14459">MAQPHFINAKGSIDNKGVLTVTFKEAGLGDNVLIDYTLSASAMAVYQCVNNGGGCPQAANKQTATGPVSSTGSFSSGKNGQVTASLQVSPPQVNPFCPNGQHQELLDVSYTGVTLKDDTNNVIISVSGTFSKTFNICKK</sequence>
<feature type="region of interest" description="Disordered" evidence="1">
    <location>
        <begin position="59"/>
        <end position="82"/>
    </location>
</feature>
<dbReference type="RefSeq" id="WP_406763848.1">
    <property type="nucleotide sequence ID" value="NZ_JBJHZY010000001.1"/>
</dbReference>
<organism evidence="2 3">
    <name type="scientific">Candidatus Clostridium radicumherbarum</name>
    <dbReference type="NCBI Taxonomy" id="3381662"/>
    <lineage>
        <taxon>Bacteria</taxon>
        <taxon>Bacillati</taxon>
        <taxon>Bacillota</taxon>
        <taxon>Clostridia</taxon>
        <taxon>Eubacteriales</taxon>
        <taxon>Clostridiaceae</taxon>
        <taxon>Clostridium</taxon>
    </lineage>
</organism>
<name>A0ABW8TNH4_9CLOT</name>
<evidence type="ECO:0000313" key="2">
    <source>
        <dbReference type="EMBL" id="MFL0267240.1"/>
    </source>
</evidence>
<reference evidence="2 3" key="1">
    <citation type="submission" date="2024-11" db="EMBL/GenBank/DDBJ databases">
        <authorList>
            <person name="Heng Y.C."/>
            <person name="Lim A.C.H."/>
            <person name="Lee J.K.Y."/>
            <person name="Kittelmann S."/>
        </authorList>
    </citation>
    <scope>NUCLEOTIDE SEQUENCE [LARGE SCALE GENOMIC DNA]</scope>
    <source>
        <strain evidence="2 3">WILCCON 0202</strain>
    </source>
</reference>
<dbReference type="EMBL" id="JBJHZY010000001">
    <property type="protein sequence ID" value="MFL0267240.1"/>
    <property type="molecule type" value="Genomic_DNA"/>
</dbReference>
<evidence type="ECO:0000256" key="1">
    <source>
        <dbReference type="SAM" id="MobiDB-lite"/>
    </source>
</evidence>
<gene>
    <name evidence="2" type="ORF">ACJDUH_03910</name>
</gene>
<accession>A0ABW8TNH4</accession>
<proteinExistence type="predicted"/>
<keyword evidence="3" id="KW-1185">Reference proteome</keyword>